<accession>A0ABQ6CVU9</accession>
<keyword evidence="2" id="KW-1185">Reference proteome</keyword>
<dbReference type="Gene3D" id="3.30.460.10">
    <property type="entry name" value="Beta Polymerase, domain 2"/>
    <property type="match status" value="1"/>
</dbReference>
<dbReference type="SUPFAM" id="SSF81301">
    <property type="entry name" value="Nucleotidyltransferase"/>
    <property type="match status" value="1"/>
</dbReference>
<dbReference type="PANTHER" id="PTHR34822">
    <property type="entry name" value="GRPB DOMAIN PROTEIN (AFU_ORTHOLOGUE AFUA_1G01530)"/>
    <property type="match status" value="1"/>
</dbReference>
<reference evidence="2" key="1">
    <citation type="journal article" date="2019" name="Int. J. Syst. Evol. Microbiol.">
        <title>The Global Catalogue of Microorganisms (GCM) 10K type strain sequencing project: providing services to taxonomists for standard genome sequencing and annotation.</title>
        <authorList>
            <consortium name="The Broad Institute Genomics Platform"/>
            <consortium name="The Broad Institute Genome Sequencing Center for Infectious Disease"/>
            <person name="Wu L."/>
            <person name="Ma J."/>
        </authorList>
    </citation>
    <scope>NUCLEOTIDE SEQUENCE [LARGE SCALE GENOMIC DNA]</scope>
    <source>
        <strain evidence="2">NBRC 101365</strain>
    </source>
</reference>
<organism evidence="1 2">
    <name type="scientific">Labrys miyagiensis</name>
    <dbReference type="NCBI Taxonomy" id="346912"/>
    <lineage>
        <taxon>Bacteria</taxon>
        <taxon>Pseudomonadati</taxon>
        <taxon>Pseudomonadota</taxon>
        <taxon>Alphaproteobacteria</taxon>
        <taxon>Hyphomicrobiales</taxon>
        <taxon>Xanthobacteraceae</taxon>
        <taxon>Labrys</taxon>
    </lineage>
</organism>
<dbReference type="EMBL" id="BSPC01000084">
    <property type="protein sequence ID" value="GLS23809.1"/>
    <property type="molecule type" value="Genomic_DNA"/>
</dbReference>
<name>A0ABQ6CVU9_9HYPH</name>
<dbReference type="InterPro" id="IPR007344">
    <property type="entry name" value="GrpB/CoaE"/>
</dbReference>
<gene>
    <name evidence="1" type="ORF">GCM10007874_68300</name>
</gene>
<evidence type="ECO:0008006" key="3">
    <source>
        <dbReference type="Google" id="ProtNLM"/>
    </source>
</evidence>
<comment type="caution">
    <text evidence="1">The sequence shown here is derived from an EMBL/GenBank/DDBJ whole genome shotgun (WGS) entry which is preliminary data.</text>
</comment>
<dbReference type="InterPro" id="IPR043519">
    <property type="entry name" value="NT_sf"/>
</dbReference>
<proteinExistence type="predicted"/>
<evidence type="ECO:0000313" key="1">
    <source>
        <dbReference type="EMBL" id="GLS23809.1"/>
    </source>
</evidence>
<dbReference type="Pfam" id="PF04229">
    <property type="entry name" value="GrpB"/>
    <property type="match status" value="1"/>
</dbReference>
<protein>
    <recommendedName>
        <fullName evidence="3">GrpB family protein</fullName>
    </recommendedName>
</protein>
<sequence>MLPHDPQWAEKAAAEANALALAMGPTLLTVHHVGSTAVPGIRAKPILDLIPVVTSLPELERRRADLEALGYEWWGEFGLPGRRYCTKADPVTARRLV</sequence>
<dbReference type="PANTHER" id="PTHR34822:SF1">
    <property type="entry name" value="GRPB FAMILY PROTEIN"/>
    <property type="match status" value="1"/>
</dbReference>
<evidence type="ECO:0000313" key="2">
    <source>
        <dbReference type="Proteomes" id="UP001156882"/>
    </source>
</evidence>
<dbReference type="Proteomes" id="UP001156882">
    <property type="component" value="Unassembled WGS sequence"/>
</dbReference>